<gene>
    <name evidence="1" type="ORF">NN4_53960</name>
</gene>
<evidence type="ECO:0000313" key="1">
    <source>
        <dbReference type="EMBL" id="GEM40877.1"/>
    </source>
</evidence>
<accession>A0A511ML60</accession>
<organism evidence="1 2">
    <name type="scientific">Nocardia ninae NBRC 108245</name>
    <dbReference type="NCBI Taxonomy" id="1210091"/>
    <lineage>
        <taxon>Bacteria</taxon>
        <taxon>Bacillati</taxon>
        <taxon>Actinomycetota</taxon>
        <taxon>Actinomycetes</taxon>
        <taxon>Mycobacteriales</taxon>
        <taxon>Nocardiaceae</taxon>
        <taxon>Nocardia</taxon>
    </lineage>
</organism>
<evidence type="ECO:0000313" key="2">
    <source>
        <dbReference type="Proteomes" id="UP000321424"/>
    </source>
</evidence>
<comment type="caution">
    <text evidence="1">The sequence shown here is derived from an EMBL/GenBank/DDBJ whole genome shotgun (WGS) entry which is preliminary data.</text>
</comment>
<dbReference type="Proteomes" id="UP000321424">
    <property type="component" value="Unassembled WGS sequence"/>
</dbReference>
<keyword evidence="2" id="KW-1185">Reference proteome</keyword>
<reference evidence="1 2" key="1">
    <citation type="submission" date="2019-07" db="EMBL/GenBank/DDBJ databases">
        <title>Whole genome shotgun sequence of Nocardia ninae NBRC 108245.</title>
        <authorList>
            <person name="Hosoyama A."/>
            <person name="Uohara A."/>
            <person name="Ohji S."/>
            <person name="Ichikawa N."/>
        </authorList>
    </citation>
    <scope>NUCLEOTIDE SEQUENCE [LARGE SCALE GENOMIC DNA]</scope>
    <source>
        <strain evidence="1 2">NBRC 108245</strain>
    </source>
</reference>
<name>A0A511ML60_9NOCA</name>
<dbReference type="EMBL" id="BJXA01000042">
    <property type="protein sequence ID" value="GEM40877.1"/>
    <property type="molecule type" value="Genomic_DNA"/>
</dbReference>
<proteinExistence type="predicted"/>
<dbReference type="AlphaFoldDB" id="A0A511ML60"/>
<protein>
    <submittedName>
        <fullName evidence="1">Uncharacterized protein</fullName>
    </submittedName>
</protein>
<sequence>MRLKASAHLWLPVVLSDRGPLRIRAIEKGNTMGPNPNHLLAEFRQAVAESEHLAEEFNSDDDKEHSPTEFERYDDQMTALYRRAIEAMDALDGYLSHGGQPPDEWLR</sequence>